<evidence type="ECO:0000313" key="11">
    <source>
        <dbReference type="EMBL" id="KAF9476359.1"/>
    </source>
</evidence>
<organism evidence="11 12">
    <name type="scientific">Pholiota conissans</name>
    <dbReference type="NCBI Taxonomy" id="109636"/>
    <lineage>
        <taxon>Eukaryota</taxon>
        <taxon>Fungi</taxon>
        <taxon>Dikarya</taxon>
        <taxon>Basidiomycota</taxon>
        <taxon>Agaricomycotina</taxon>
        <taxon>Agaricomycetes</taxon>
        <taxon>Agaricomycetidae</taxon>
        <taxon>Agaricales</taxon>
        <taxon>Agaricineae</taxon>
        <taxon>Strophariaceae</taxon>
        <taxon>Pholiota</taxon>
    </lineage>
</organism>
<dbReference type="CDD" id="cd11065">
    <property type="entry name" value="CYP64-like"/>
    <property type="match status" value="1"/>
</dbReference>
<comment type="similarity">
    <text evidence="3">Belongs to the cytochrome P450 family.</text>
</comment>
<keyword evidence="7 9" id="KW-0408">Iron</keyword>
<dbReference type="Gene3D" id="1.10.630.10">
    <property type="entry name" value="Cytochrome P450"/>
    <property type="match status" value="1"/>
</dbReference>
<gene>
    <name evidence="11" type="ORF">BDN70DRAFT_839374</name>
</gene>
<dbReference type="GO" id="GO:0020037">
    <property type="term" value="F:heme binding"/>
    <property type="evidence" value="ECO:0007669"/>
    <property type="project" value="InterPro"/>
</dbReference>
<feature type="transmembrane region" description="Helical" evidence="10">
    <location>
        <begin position="6"/>
        <end position="28"/>
    </location>
</feature>
<dbReference type="InterPro" id="IPR002401">
    <property type="entry name" value="Cyt_P450_E_grp-I"/>
</dbReference>
<evidence type="ECO:0000256" key="5">
    <source>
        <dbReference type="ARBA" id="ARBA00022723"/>
    </source>
</evidence>
<dbReference type="InterPro" id="IPR050364">
    <property type="entry name" value="Cytochrome_P450_fung"/>
</dbReference>
<dbReference type="GO" id="GO:0016705">
    <property type="term" value="F:oxidoreductase activity, acting on paired donors, with incorporation or reduction of molecular oxygen"/>
    <property type="evidence" value="ECO:0007669"/>
    <property type="project" value="InterPro"/>
</dbReference>
<evidence type="ECO:0000256" key="4">
    <source>
        <dbReference type="ARBA" id="ARBA00022617"/>
    </source>
</evidence>
<keyword evidence="4 9" id="KW-0349">Heme</keyword>
<comment type="pathway">
    <text evidence="2">Secondary metabolite biosynthesis.</text>
</comment>
<reference evidence="11" key="1">
    <citation type="submission" date="2020-11" db="EMBL/GenBank/DDBJ databases">
        <authorList>
            <consortium name="DOE Joint Genome Institute"/>
            <person name="Ahrendt S."/>
            <person name="Riley R."/>
            <person name="Andreopoulos W."/>
            <person name="Labutti K."/>
            <person name="Pangilinan J."/>
            <person name="Ruiz-Duenas F.J."/>
            <person name="Barrasa J.M."/>
            <person name="Sanchez-Garcia M."/>
            <person name="Camarero S."/>
            <person name="Miyauchi S."/>
            <person name="Serrano A."/>
            <person name="Linde D."/>
            <person name="Babiker R."/>
            <person name="Drula E."/>
            <person name="Ayuso-Fernandez I."/>
            <person name="Pacheco R."/>
            <person name="Padilla G."/>
            <person name="Ferreira P."/>
            <person name="Barriuso J."/>
            <person name="Kellner H."/>
            <person name="Castanera R."/>
            <person name="Alfaro M."/>
            <person name="Ramirez L."/>
            <person name="Pisabarro A.G."/>
            <person name="Kuo A."/>
            <person name="Tritt A."/>
            <person name="Lipzen A."/>
            <person name="He G."/>
            <person name="Yan M."/>
            <person name="Ng V."/>
            <person name="Cullen D."/>
            <person name="Martin F."/>
            <person name="Rosso M.-N."/>
            <person name="Henrissat B."/>
            <person name="Hibbett D."/>
            <person name="Martinez A.T."/>
            <person name="Grigoriev I.V."/>
        </authorList>
    </citation>
    <scope>NUCLEOTIDE SEQUENCE</scope>
    <source>
        <strain evidence="11">CIRM-BRFM 674</strain>
    </source>
</reference>
<keyword evidence="10" id="KW-0812">Transmembrane</keyword>
<dbReference type="Proteomes" id="UP000807469">
    <property type="component" value="Unassembled WGS sequence"/>
</dbReference>
<dbReference type="GO" id="GO:0004497">
    <property type="term" value="F:monooxygenase activity"/>
    <property type="evidence" value="ECO:0007669"/>
    <property type="project" value="UniProtKB-KW"/>
</dbReference>
<keyword evidence="8" id="KW-0503">Monooxygenase</keyword>
<dbReference type="AlphaFoldDB" id="A0A9P5YVS3"/>
<evidence type="ECO:0000256" key="10">
    <source>
        <dbReference type="SAM" id="Phobius"/>
    </source>
</evidence>
<evidence type="ECO:0000256" key="2">
    <source>
        <dbReference type="ARBA" id="ARBA00005179"/>
    </source>
</evidence>
<keyword evidence="10" id="KW-0472">Membrane</keyword>
<dbReference type="InterPro" id="IPR001128">
    <property type="entry name" value="Cyt_P450"/>
</dbReference>
<protein>
    <submittedName>
        <fullName evidence="11">Cytochrome P450</fullName>
    </submittedName>
</protein>
<dbReference type="GO" id="GO:0005506">
    <property type="term" value="F:iron ion binding"/>
    <property type="evidence" value="ECO:0007669"/>
    <property type="project" value="InterPro"/>
</dbReference>
<dbReference type="SUPFAM" id="SSF48264">
    <property type="entry name" value="Cytochrome P450"/>
    <property type="match status" value="1"/>
</dbReference>
<keyword evidence="5 9" id="KW-0479">Metal-binding</keyword>
<accession>A0A9P5YVS3</accession>
<proteinExistence type="inferred from homology"/>
<evidence type="ECO:0000256" key="8">
    <source>
        <dbReference type="ARBA" id="ARBA00023033"/>
    </source>
</evidence>
<evidence type="ECO:0000256" key="9">
    <source>
        <dbReference type="PIRSR" id="PIRSR602401-1"/>
    </source>
</evidence>
<evidence type="ECO:0000256" key="6">
    <source>
        <dbReference type="ARBA" id="ARBA00023002"/>
    </source>
</evidence>
<dbReference type="Pfam" id="PF00067">
    <property type="entry name" value="p450"/>
    <property type="match status" value="1"/>
</dbReference>
<comment type="cofactor">
    <cofactor evidence="1 9">
        <name>heme</name>
        <dbReference type="ChEBI" id="CHEBI:30413"/>
    </cofactor>
</comment>
<dbReference type="OrthoDB" id="2789670at2759"/>
<feature type="binding site" description="axial binding residue" evidence="9">
    <location>
        <position position="443"/>
    </location>
    <ligand>
        <name>heme</name>
        <dbReference type="ChEBI" id="CHEBI:30413"/>
    </ligand>
    <ligandPart>
        <name>Fe</name>
        <dbReference type="ChEBI" id="CHEBI:18248"/>
    </ligandPart>
</feature>
<name>A0A9P5YVS3_9AGAR</name>
<dbReference type="PRINTS" id="PR00463">
    <property type="entry name" value="EP450I"/>
</dbReference>
<evidence type="ECO:0000256" key="1">
    <source>
        <dbReference type="ARBA" id="ARBA00001971"/>
    </source>
</evidence>
<keyword evidence="6" id="KW-0560">Oxidoreductase</keyword>
<evidence type="ECO:0000256" key="7">
    <source>
        <dbReference type="ARBA" id="ARBA00023004"/>
    </source>
</evidence>
<comment type="caution">
    <text evidence="11">The sequence shown here is derived from an EMBL/GenBank/DDBJ whole genome shotgun (WGS) entry which is preliminary data.</text>
</comment>
<keyword evidence="12" id="KW-1185">Reference proteome</keyword>
<evidence type="ECO:0000313" key="12">
    <source>
        <dbReference type="Proteomes" id="UP000807469"/>
    </source>
</evidence>
<dbReference type="PANTHER" id="PTHR46300">
    <property type="entry name" value="P450, PUTATIVE (EUROFUNG)-RELATED-RELATED"/>
    <property type="match status" value="1"/>
</dbReference>
<sequence>MSITSAIVSIPATLLIIIFLKVALGALWNRRKHGPYPPGPKGLPIIGNILDLPKDNQGAVYMNWGKKYNSPIIFASAFGTNILVINKQKDADELFDRRARIYSGRPRIPIAPLLGWDTCMIPLLPYGNYWRLCRKIMQQHFNKEAAKIYEPMILDHVHAMLARLLKHPEKLYEHSKLLSVSITLTMMYGYQARSNNDPLIVAADEAHHLGSSVLTPEASYINVFPVLRFIPPWFPGASSHKIAARTLSLTRMMQNFVTNFVEHSVANGTAIPSLSSEFLEKRKTIQVSEDEIRATADVAFTTYGAASDTTMSANRTFFYLMAVNPEIQKKAQQEIDQVIGSARLPDFADRPFLPYVDAIYREVMRWQQSLHLGAPHELTEDDYYKGYFIPKGTMVMGNIWAMSHDEDVYSDPYAFKPERYLEDNGRLPKNDRIFAYGYGRRICAGQHVASSIMWAIMASVLTCYEIGRDKDDFGNEIDINDEYITEGLLTHKKPFKCSIIPRAPIYRELIAESQKNIS</sequence>
<dbReference type="PANTHER" id="PTHR46300:SF7">
    <property type="entry name" value="P450, PUTATIVE (EUROFUNG)-RELATED"/>
    <property type="match status" value="1"/>
</dbReference>
<dbReference type="InterPro" id="IPR036396">
    <property type="entry name" value="Cyt_P450_sf"/>
</dbReference>
<evidence type="ECO:0000256" key="3">
    <source>
        <dbReference type="ARBA" id="ARBA00010617"/>
    </source>
</evidence>
<dbReference type="EMBL" id="MU155297">
    <property type="protein sequence ID" value="KAF9476359.1"/>
    <property type="molecule type" value="Genomic_DNA"/>
</dbReference>
<keyword evidence="10" id="KW-1133">Transmembrane helix</keyword>